<feature type="region of interest" description="Disordered" evidence="1">
    <location>
        <begin position="41"/>
        <end position="100"/>
    </location>
</feature>
<evidence type="ECO:0008006" key="4">
    <source>
        <dbReference type="Google" id="ProtNLM"/>
    </source>
</evidence>
<sequence>MQTERFWAGIGAAFRQWRQPREFRIAPAAWPRDALSTLEKLASALAESAPPPEPSQPADTAGETAAPAPPGPAESESGSAGSEAGSAGSEAVAQAPEALPDRTLAELATNVWRLHTRLGRDEDTPRIVMRHLEGALDALADAGVEIRDHLGEPYDPGLTLEVLTLQPTPGLGREEVIETLRPSVYFRDRAIQRAEVIVGTPLEPGAPDEPGGSGEPGLPQPTRESRP</sequence>
<evidence type="ECO:0000313" key="3">
    <source>
        <dbReference type="Proteomes" id="UP000539313"/>
    </source>
</evidence>
<accession>A0A7W3MTG5</accession>
<dbReference type="Proteomes" id="UP000539313">
    <property type="component" value="Unassembled WGS sequence"/>
</dbReference>
<dbReference type="RefSeq" id="WP_182703840.1">
    <property type="nucleotide sequence ID" value="NZ_JACJII010000001.1"/>
</dbReference>
<dbReference type="EMBL" id="JACJII010000001">
    <property type="protein sequence ID" value="MBA9001585.1"/>
    <property type="molecule type" value="Genomic_DNA"/>
</dbReference>
<name>A0A7W3MTG5_9ACTN</name>
<protein>
    <recommendedName>
        <fullName evidence="4">Nucleotide exchange factor GrpE</fullName>
    </recommendedName>
</protein>
<keyword evidence="3" id="KW-1185">Reference proteome</keyword>
<comment type="caution">
    <text evidence="2">The sequence shown here is derived from an EMBL/GenBank/DDBJ whole genome shotgun (WGS) entry which is preliminary data.</text>
</comment>
<evidence type="ECO:0000313" key="2">
    <source>
        <dbReference type="EMBL" id="MBA9001585.1"/>
    </source>
</evidence>
<reference evidence="2 3" key="1">
    <citation type="submission" date="2020-08" db="EMBL/GenBank/DDBJ databases">
        <title>Sequencing the genomes of 1000 actinobacteria strains.</title>
        <authorList>
            <person name="Klenk H.-P."/>
        </authorList>
    </citation>
    <scope>NUCLEOTIDE SEQUENCE [LARGE SCALE GENOMIC DNA]</scope>
    <source>
        <strain evidence="2 3">DSM 45823</strain>
    </source>
</reference>
<evidence type="ECO:0000256" key="1">
    <source>
        <dbReference type="SAM" id="MobiDB-lite"/>
    </source>
</evidence>
<dbReference type="AlphaFoldDB" id="A0A7W3MTG5"/>
<feature type="compositionally biased region" description="Low complexity" evidence="1">
    <location>
        <begin position="56"/>
        <end position="66"/>
    </location>
</feature>
<feature type="region of interest" description="Disordered" evidence="1">
    <location>
        <begin position="198"/>
        <end position="227"/>
    </location>
</feature>
<feature type="compositionally biased region" description="Low complexity" evidence="1">
    <location>
        <begin position="73"/>
        <end position="91"/>
    </location>
</feature>
<gene>
    <name evidence="2" type="ORF">HNR21_000467</name>
</gene>
<organism evidence="2 3">
    <name type="scientific">Thermomonospora cellulosilytica</name>
    <dbReference type="NCBI Taxonomy" id="1411118"/>
    <lineage>
        <taxon>Bacteria</taxon>
        <taxon>Bacillati</taxon>
        <taxon>Actinomycetota</taxon>
        <taxon>Actinomycetes</taxon>
        <taxon>Streptosporangiales</taxon>
        <taxon>Thermomonosporaceae</taxon>
        <taxon>Thermomonospora</taxon>
    </lineage>
</organism>
<proteinExistence type="predicted"/>